<dbReference type="Proteomes" id="UP000251545">
    <property type="component" value="Unassembled WGS sequence"/>
</dbReference>
<sequence>MKKLSTFTLLILSLMLLSITNCKDDDDTPIDPIDQLPPPTQTGENTFGYLVNGEAIDVSNTRKITAIYQQNQLQLGGGVTNENIDIDIAMFVGGPLEENISYSLVKLSKYTDFNIIDNCRYDIEDAYQGSIIFSNVDNQNFILSGTFEFSTVTDNCMDIKITEGRFDVKYIP</sequence>
<feature type="chain" id="PRO_5017024540" description="Lipoprotein" evidence="1">
    <location>
        <begin position="24"/>
        <end position="172"/>
    </location>
</feature>
<evidence type="ECO:0000313" key="2">
    <source>
        <dbReference type="EMBL" id="PQV51601.1"/>
    </source>
</evidence>
<reference evidence="2 3" key="1">
    <citation type="submission" date="2018-02" db="EMBL/GenBank/DDBJ databases">
        <title>Genomic Encyclopedia of Archaeal and Bacterial Type Strains, Phase II (KMG-II): from individual species to whole genera.</title>
        <authorList>
            <person name="Goeker M."/>
        </authorList>
    </citation>
    <scope>NUCLEOTIDE SEQUENCE [LARGE SCALE GENOMIC DNA]</scope>
    <source>
        <strain evidence="2 3">DSM 21165</strain>
    </source>
</reference>
<protein>
    <recommendedName>
        <fullName evidence="4">Lipoprotein</fullName>
    </recommendedName>
</protein>
<gene>
    <name evidence="2" type="ORF">CLV33_101527</name>
</gene>
<accession>A0A362XBK2</accession>
<name>A0A362XBK2_9FLAO</name>
<organism evidence="2 3">
    <name type="scientific">Jejuia pallidilutea</name>
    <dbReference type="NCBI Taxonomy" id="504487"/>
    <lineage>
        <taxon>Bacteria</taxon>
        <taxon>Pseudomonadati</taxon>
        <taxon>Bacteroidota</taxon>
        <taxon>Flavobacteriia</taxon>
        <taxon>Flavobacteriales</taxon>
        <taxon>Flavobacteriaceae</taxon>
        <taxon>Jejuia</taxon>
    </lineage>
</organism>
<comment type="caution">
    <text evidence="2">The sequence shown here is derived from an EMBL/GenBank/DDBJ whole genome shotgun (WGS) entry which is preliminary data.</text>
</comment>
<dbReference type="EMBL" id="PVEO01000001">
    <property type="protein sequence ID" value="PQV51601.1"/>
    <property type="molecule type" value="Genomic_DNA"/>
</dbReference>
<evidence type="ECO:0000313" key="3">
    <source>
        <dbReference type="Proteomes" id="UP000251545"/>
    </source>
</evidence>
<keyword evidence="1" id="KW-0732">Signal</keyword>
<feature type="signal peptide" evidence="1">
    <location>
        <begin position="1"/>
        <end position="23"/>
    </location>
</feature>
<evidence type="ECO:0008006" key="4">
    <source>
        <dbReference type="Google" id="ProtNLM"/>
    </source>
</evidence>
<evidence type="ECO:0000256" key="1">
    <source>
        <dbReference type="SAM" id="SignalP"/>
    </source>
</evidence>
<proteinExistence type="predicted"/>
<dbReference type="RefSeq" id="WP_105472587.1">
    <property type="nucleotide sequence ID" value="NZ_PVEO01000001.1"/>
</dbReference>
<dbReference type="AlphaFoldDB" id="A0A362XBK2"/>